<comment type="subcellular location">
    <subcellularLocation>
        <location evidence="1">Membrane</location>
        <topology evidence="1">Multi-pass membrane protein</topology>
    </subcellularLocation>
</comment>
<organism evidence="8 9">
    <name type="scientific">Bradyrhizobium erythrophlei</name>
    <dbReference type="NCBI Taxonomy" id="1437360"/>
    <lineage>
        <taxon>Bacteria</taxon>
        <taxon>Pseudomonadati</taxon>
        <taxon>Pseudomonadota</taxon>
        <taxon>Alphaproteobacteria</taxon>
        <taxon>Hyphomicrobiales</taxon>
        <taxon>Nitrobacteraceae</taxon>
        <taxon>Bradyrhizobium</taxon>
    </lineage>
</organism>
<feature type="transmembrane region" description="Helical" evidence="6">
    <location>
        <begin position="347"/>
        <end position="366"/>
    </location>
</feature>
<evidence type="ECO:0000256" key="4">
    <source>
        <dbReference type="ARBA" id="ARBA00022989"/>
    </source>
</evidence>
<dbReference type="OrthoDB" id="9773957at2"/>
<keyword evidence="5 6" id="KW-0472">Membrane</keyword>
<name>A0A1M7UF01_9BRAD</name>
<dbReference type="PANTHER" id="PTHR43791:SF36">
    <property type="entry name" value="TRANSPORTER, PUTATIVE (AFU_ORTHOLOGUE AFUA_6G08340)-RELATED"/>
    <property type="match status" value="1"/>
</dbReference>
<reference evidence="9" key="1">
    <citation type="submission" date="2016-11" db="EMBL/GenBank/DDBJ databases">
        <authorList>
            <person name="Varghese N."/>
            <person name="Submissions S."/>
        </authorList>
    </citation>
    <scope>NUCLEOTIDE SEQUENCE [LARGE SCALE GENOMIC DNA]</scope>
    <source>
        <strain evidence="9">GAS401</strain>
    </source>
</reference>
<dbReference type="GO" id="GO:0022857">
    <property type="term" value="F:transmembrane transporter activity"/>
    <property type="evidence" value="ECO:0007669"/>
    <property type="project" value="InterPro"/>
</dbReference>
<dbReference type="EMBL" id="LT670849">
    <property type="protein sequence ID" value="SHN81612.1"/>
    <property type="molecule type" value="Genomic_DNA"/>
</dbReference>
<feature type="transmembrane region" description="Helical" evidence="6">
    <location>
        <begin position="258"/>
        <end position="281"/>
    </location>
</feature>
<feature type="domain" description="Major facilitator superfamily (MFS) profile" evidence="7">
    <location>
        <begin position="35"/>
        <end position="432"/>
    </location>
</feature>
<gene>
    <name evidence="8" type="ORF">SAMN05444170_4795</name>
</gene>
<dbReference type="InterPro" id="IPR011701">
    <property type="entry name" value="MFS"/>
</dbReference>
<sequence length="439" mass="47365">MTGVGEGVSGVSSASASMAEDAALHRAVQKAALRFVPLLTIAYLFNYLDRTSLSVAALTMNQQLGLTPAQFGLAAGIFFLSYSTFEIPSNLLLYKVGARRWIARIMISWGLVSAAMVFVTGPNSFYGLRFLLGIMEAGFFPGVTFFLAAWFPTQYRTRMLAWFLVGIPLSSLVGTPICSMLLQMDGIWGLHGWQWMFLLVSLPCVPLGIATLILLADRPQTAHWLTSEERDALDHVLASEVRERPHSSLWAALKDARVLICTAIQFGFTLGSYGIGVWLPLMLREYHLSNAEIGWIAAIPYLFATVGMILWARWVDQKGQRIANLAIACTLGAVGLLLPIFSNSLVSAVAGFSLALIGVTAARAIFWTIPTRFLTGVAAAGGLAFINSVATTGGFFGPSLMGVLKQYSGSYVVGLLAVAAIIFASTIASLSLKLFISRE</sequence>
<evidence type="ECO:0000256" key="3">
    <source>
        <dbReference type="ARBA" id="ARBA00022692"/>
    </source>
</evidence>
<evidence type="ECO:0000256" key="6">
    <source>
        <dbReference type="SAM" id="Phobius"/>
    </source>
</evidence>
<dbReference type="Gene3D" id="1.20.1250.20">
    <property type="entry name" value="MFS general substrate transporter like domains"/>
    <property type="match status" value="2"/>
</dbReference>
<feature type="transmembrane region" description="Helical" evidence="6">
    <location>
        <begin position="293"/>
        <end position="315"/>
    </location>
</feature>
<dbReference type="CDD" id="cd17319">
    <property type="entry name" value="MFS_ExuT_GudP_like"/>
    <property type="match status" value="1"/>
</dbReference>
<keyword evidence="2" id="KW-0813">Transport</keyword>
<feature type="transmembrane region" description="Helical" evidence="6">
    <location>
        <begin position="322"/>
        <end position="341"/>
    </location>
</feature>
<accession>A0A1M7UF01</accession>
<dbReference type="FunFam" id="1.20.1250.20:FF:000018">
    <property type="entry name" value="MFS transporter permease"/>
    <property type="match status" value="1"/>
</dbReference>
<evidence type="ECO:0000256" key="5">
    <source>
        <dbReference type="ARBA" id="ARBA00023136"/>
    </source>
</evidence>
<evidence type="ECO:0000256" key="1">
    <source>
        <dbReference type="ARBA" id="ARBA00004141"/>
    </source>
</evidence>
<dbReference type="Pfam" id="PF07690">
    <property type="entry name" value="MFS_1"/>
    <property type="match status" value="1"/>
</dbReference>
<keyword evidence="3 6" id="KW-0812">Transmembrane</keyword>
<dbReference type="Proteomes" id="UP000184096">
    <property type="component" value="Chromosome I"/>
</dbReference>
<evidence type="ECO:0000259" key="7">
    <source>
        <dbReference type="PROSITE" id="PS50850"/>
    </source>
</evidence>
<evidence type="ECO:0000313" key="9">
    <source>
        <dbReference type="Proteomes" id="UP000184096"/>
    </source>
</evidence>
<dbReference type="InterPro" id="IPR020846">
    <property type="entry name" value="MFS_dom"/>
</dbReference>
<feature type="transmembrane region" description="Helical" evidence="6">
    <location>
        <begin position="101"/>
        <end position="120"/>
    </location>
</feature>
<feature type="transmembrane region" description="Helical" evidence="6">
    <location>
        <begin position="31"/>
        <end position="48"/>
    </location>
</feature>
<evidence type="ECO:0000313" key="8">
    <source>
        <dbReference type="EMBL" id="SHN81612.1"/>
    </source>
</evidence>
<dbReference type="GO" id="GO:0016020">
    <property type="term" value="C:membrane"/>
    <property type="evidence" value="ECO:0007669"/>
    <property type="project" value="UniProtKB-SubCell"/>
</dbReference>
<evidence type="ECO:0000256" key="2">
    <source>
        <dbReference type="ARBA" id="ARBA00022448"/>
    </source>
</evidence>
<dbReference type="InterPro" id="IPR036259">
    <property type="entry name" value="MFS_trans_sf"/>
</dbReference>
<feature type="transmembrane region" description="Helical" evidence="6">
    <location>
        <begin position="68"/>
        <end position="89"/>
    </location>
</feature>
<protein>
    <submittedName>
        <fullName evidence="8">Sugar phosphate permease</fullName>
    </submittedName>
</protein>
<feature type="transmembrane region" description="Helical" evidence="6">
    <location>
        <begin position="194"/>
        <end position="216"/>
    </location>
</feature>
<keyword evidence="4 6" id="KW-1133">Transmembrane helix</keyword>
<feature type="transmembrane region" description="Helical" evidence="6">
    <location>
        <begin position="373"/>
        <end position="397"/>
    </location>
</feature>
<keyword evidence="9" id="KW-1185">Reference proteome</keyword>
<dbReference type="PANTHER" id="PTHR43791">
    <property type="entry name" value="PERMEASE-RELATED"/>
    <property type="match status" value="1"/>
</dbReference>
<dbReference type="RefSeq" id="WP_156898671.1">
    <property type="nucleotide sequence ID" value="NZ_LT670849.1"/>
</dbReference>
<feature type="transmembrane region" description="Helical" evidence="6">
    <location>
        <begin position="126"/>
        <end position="148"/>
    </location>
</feature>
<feature type="transmembrane region" description="Helical" evidence="6">
    <location>
        <begin position="409"/>
        <end position="436"/>
    </location>
</feature>
<feature type="transmembrane region" description="Helical" evidence="6">
    <location>
        <begin position="160"/>
        <end position="182"/>
    </location>
</feature>
<dbReference type="PROSITE" id="PS50850">
    <property type="entry name" value="MFS"/>
    <property type="match status" value="1"/>
</dbReference>
<dbReference type="AlphaFoldDB" id="A0A1M7UF01"/>
<dbReference type="SUPFAM" id="SSF103473">
    <property type="entry name" value="MFS general substrate transporter"/>
    <property type="match status" value="1"/>
</dbReference>
<proteinExistence type="predicted"/>